<reference evidence="11" key="1">
    <citation type="journal article" date="2014" name="Int. J. Syst. Evol. Microbiol.">
        <title>Complete genome sequence of Corynebacterium casei LMG S-19264T (=DSM 44701T), isolated from a smear-ripened cheese.</title>
        <authorList>
            <consortium name="US DOE Joint Genome Institute (JGI-PGF)"/>
            <person name="Walter F."/>
            <person name="Albersmeier A."/>
            <person name="Kalinowski J."/>
            <person name="Ruckert C."/>
        </authorList>
    </citation>
    <scope>NUCLEOTIDE SEQUENCE</scope>
    <source>
        <strain evidence="11">JCM 4646</strain>
    </source>
</reference>
<feature type="domain" description="Mur ligase C-terminal" evidence="10">
    <location>
        <begin position="310"/>
        <end position="442"/>
    </location>
</feature>
<dbReference type="SUPFAM" id="SSF51984">
    <property type="entry name" value="MurCD N-terminal domain"/>
    <property type="match status" value="1"/>
</dbReference>
<dbReference type="Pfam" id="PF01225">
    <property type="entry name" value="Mur_ligase"/>
    <property type="match status" value="1"/>
</dbReference>
<dbReference type="AlphaFoldDB" id="A0A919DB46"/>
<dbReference type="EMBL" id="BNBO01000104">
    <property type="protein sequence ID" value="GHE27515.1"/>
    <property type="molecule type" value="Genomic_DNA"/>
</dbReference>
<dbReference type="GO" id="GO:0071555">
    <property type="term" value="P:cell wall organization"/>
    <property type="evidence" value="ECO:0007669"/>
    <property type="project" value="UniProtKB-KW"/>
</dbReference>
<evidence type="ECO:0000256" key="4">
    <source>
        <dbReference type="ARBA" id="ARBA00022840"/>
    </source>
</evidence>
<dbReference type="Pfam" id="PF02875">
    <property type="entry name" value="Mur_ligase_C"/>
    <property type="match status" value="1"/>
</dbReference>
<dbReference type="GO" id="GO:0005524">
    <property type="term" value="F:ATP binding"/>
    <property type="evidence" value="ECO:0007669"/>
    <property type="project" value="UniProtKB-KW"/>
</dbReference>
<dbReference type="InterPro" id="IPR036565">
    <property type="entry name" value="Mur-like_cat_sf"/>
</dbReference>
<dbReference type="PANTHER" id="PTHR43445:SF3">
    <property type="entry name" value="UDP-N-ACETYLMURAMATE--L-ALANINE LIGASE"/>
    <property type="match status" value="1"/>
</dbReference>
<name>A0A919DB46_9ACTN</name>
<sequence>MLNVGTVGNVPEPTFTTPFAGRRLHFVGVGGCGVSGLALIAQKLGAEVTGSDMKSTMYLQSLQANGLTGMRVGHSVEHVPAAPAQIVYSSAIKPDNVERARARELGLPELHRSDLLAEITRVRRTIAVAGAHGKSSTSSLGAHVFSVCGVDPSYVVGALLRPPGVHAATGAGDLLVIEADESDKSLLSYQVDTAVVTNVDLDHVGDAGYQSVQDVAAVLAQFANRARETVVTEQAASYLSPLVANLTVVEPELIEGRPLVFRWAGEEYEVTHPGEHQLRNAALVVYLALREGCSPEAIRAALLSYPGVARRFELRGRTPGGARVVDDYAHHPVEVEAAVSAARQIAGNDGRVLAVFQPHLFSRTQQFLNEFLAALGKADAACMEPVYPAREDPEHWGHVAEELVAATGRADGVVMSPGREELVRMLRETAGPEDVVLLLGAGDVTELGEPLTA</sequence>
<dbReference type="GO" id="GO:0009252">
    <property type="term" value="P:peptidoglycan biosynthetic process"/>
    <property type="evidence" value="ECO:0007669"/>
    <property type="project" value="UniProtKB-KW"/>
</dbReference>
<dbReference type="Gene3D" id="3.90.190.20">
    <property type="entry name" value="Mur ligase, C-terminal domain"/>
    <property type="match status" value="1"/>
</dbReference>
<protein>
    <submittedName>
        <fullName evidence="11">UDP-N-acetylmuramate--L-alanine ligase</fullName>
    </submittedName>
</protein>
<dbReference type="SUPFAM" id="SSF53623">
    <property type="entry name" value="MurD-like peptide ligases, catalytic domain"/>
    <property type="match status" value="1"/>
</dbReference>
<keyword evidence="4" id="KW-0067">ATP-binding</keyword>
<dbReference type="InterPro" id="IPR000713">
    <property type="entry name" value="Mur_ligase_N"/>
</dbReference>
<keyword evidence="1 11" id="KW-0436">Ligase</keyword>
<organism evidence="11 12">
    <name type="scientific">Kitasatospora indigofera</name>
    <dbReference type="NCBI Taxonomy" id="67307"/>
    <lineage>
        <taxon>Bacteria</taxon>
        <taxon>Bacillati</taxon>
        <taxon>Actinomycetota</taxon>
        <taxon>Actinomycetes</taxon>
        <taxon>Kitasatosporales</taxon>
        <taxon>Streptomycetaceae</taxon>
        <taxon>Kitasatospora</taxon>
    </lineage>
</organism>
<dbReference type="InterPro" id="IPR036615">
    <property type="entry name" value="Mur_ligase_C_dom_sf"/>
</dbReference>
<keyword evidence="3" id="KW-0547">Nucleotide-binding</keyword>
<reference evidence="11" key="2">
    <citation type="submission" date="2020-09" db="EMBL/GenBank/DDBJ databases">
        <authorList>
            <person name="Sun Q."/>
            <person name="Ohkuma M."/>
        </authorList>
    </citation>
    <scope>NUCLEOTIDE SEQUENCE</scope>
    <source>
        <strain evidence="11">JCM 4646</strain>
    </source>
</reference>
<evidence type="ECO:0000256" key="2">
    <source>
        <dbReference type="ARBA" id="ARBA00022618"/>
    </source>
</evidence>
<dbReference type="Proteomes" id="UP000617734">
    <property type="component" value="Unassembled WGS sequence"/>
</dbReference>
<keyword evidence="5" id="KW-0133">Cell shape</keyword>
<evidence type="ECO:0000256" key="1">
    <source>
        <dbReference type="ARBA" id="ARBA00022598"/>
    </source>
</evidence>
<comment type="caution">
    <text evidence="11">The sequence shown here is derived from an EMBL/GenBank/DDBJ whole genome shotgun (WGS) entry which is preliminary data.</text>
</comment>
<evidence type="ECO:0000256" key="6">
    <source>
        <dbReference type="ARBA" id="ARBA00022984"/>
    </source>
</evidence>
<evidence type="ECO:0000256" key="3">
    <source>
        <dbReference type="ARBA" id="ARBA00022741"/>
    </source>
</evidence>
<evidence type="ECO:0000256" key="5">
    <source>
        <dbReference type="ARBA" id="ARBA00022960"/>
    </source>
</evidence>
<dbReference type="PANTHER" id="PTHR43445">
    <property type="entry name" value="UDP-N-ACETYLMURAMATE--L-ALANINE LIGASE-RELATED"/>
    <property type="match status" value="1"/>
</dbReference>
<feature type="domain" description="Mur ligase N-terminal catalytic" evidence="9">
    <location>
        <begin position="24"/>
        <end position="122"/>
    </location>
</feature>
<keyword evidence="2" id="KW-0132">Cell division</keyword>
<evidence type="ECO:0000313" key="11">
    <source>
        <dbReference type="EMBL" id="GHE27515.1"/>
    </source>
</evidence>
<accession>A0A919DB46</accession>
<dbReference type="Gene3D" id="3.40.1190.10">
    <property type="entry name" value="Mur-like, catalytic domain"/>
    <property type="match status" value="1"/>
</dbReference>
<dbReference type="GO" id="GO:0016881">
    <property type="term" value="F:acid-amino acid ligase activity"/>
    <property type="evidence" value="ECO:0007669"/>
    <property type="project" value="InterPro"/>
</dbReference>
<dbReference type="InterPro" id="IPR004101">
    <property type="entry name" value="Mur_ligase_C"/>
</dbReference>
<proteinExistence type="predicted"/>
<dbReference type="GO" id="GO:0008360">
    <property type="term" value="P:regulation of cell shape"/>
    <property type="evidence" value="ECO:0007669"/>
    <property type="project" value="UniProtKB-KW"/>
</dbReference>
<dbReference type="GO" id="GO:0051301">
    <property type="term" value="P:cell division"/>
    <property type="evidence" value="ECO:0007669"/>
    <property type="project" value="UniProtKB-KW"/>
</dbReference>
<evidence type="ECO:0000313" key="12">
    <source>
        <dbReference type="Proteomes" id="UP000617734"/>
    </source>
</evidence>
<evidence type="ECO:0000256" key="8">
    <source>
        <dbReference type="ARBA" id="ARBA00023316"/>
    </source>
</evidence>
<keyword evidence="6" id="KW-0573">Peptidoglycan synthesis</keyword>
<evidence type="ECO:0000256" key="7">
    <source>
        <dbReference type="ARBA" id="ARBA00023306"/>
    </source>
</evidence>
<gene>
    <name evidence="11" type="primary">murC</name>
    <name evidence="11" type="ORF">GCM10018781_80140</name>
</gene>
<evidence type="ECO:0000259" key="9">
    <source>
        <dbReference type="Pfam" id="PF01225"/>
    </source>
</evidence>
<dbReference type="SUPFAM" id="SSF53244">
    <property type="entry name" value="MurD-like peptide ligases, peptide-binding domain"/>
    <property type="match status" value="1"/>
</dbReference>
<evidence type="ECO:0000259" key="10">
    <source>
        <dbReference type="Pfam" id="PF02875"/>
    </source>
</evidence>
<dbReference type="Gene3D" id="3.40.50.720">
    <property type="entry name" value="NAD(P)-binding Rossmann-like Domain"/>
    <property type="match status" value="1"/>
</dbReference>
<keyword evidence="7" id="KW-0131">Cell cycle</keyword>
<keyword evidence="8" id="KW-0961">Cell wall biogenesis/degradation</keyword>
<dbReference type="InterPro" id="IPR050061">
    <property type="entry name" value="MurCDEF_pg_biosynth"/>
</dbReference>
<keyword evidence="12" id="KW-1185">Reference proteome</keyword>